<dbReference type="AlphaFoldDB" id="A0A931BRX0"/>
<dbReference type="InterPro" id="IPR047214">
    <property type="entry name" value="TPP_PDC_IPDC"/>
</dbReference>
<dbReference type="PIRSF" id="PIRSF036565">
    <property type="entry name" value="Pyruvt_ip_decrb"/>
    <property type="match status" value="1"/>
</dbReference>
<dbReference type="GO" id="GO:0005829">
    <property type="term" value="C:cytosol"/>
    <property type="evidence" value="ECO:0007669"/>
    <property type="project" value="TreeGrafter"/>
</dbReference>
<dbReference type="InterPro" id="IPR012000">
    <property type="entry name" value="Thiamin_PyroP_enz_cen_dom"/>
</dbReference>
<sequence>MPVPRSDASSRTVKAVSVADYIVDRLATEGIEHCFGVAGDYAFPICNAVDSSAKIKWIGCANELNASYAADGYARIRGAAMLVTTYGVGELSAINGVMGAKAERSLVFHVVGMPSYQNQRVHKIAHHTLGDGVFGNFVALSADAACCHAVINPENCVVEMERVIAEARRNNQPAYIAVPSDYALSPVVPVDVKPIVPRSNEAALQKAMAIIAERVDKAKSVVAFPASTVSRLGLQKQAQKAIEALGCPFVTTLMEKCSIDEGHPQFAGIYAGAVSELDTRHIVESADIVLDLGGVNLNDITTAAYSSHLDLSRFITVGLDDVRIGDQVIANVRLADVLSELAKFKRSSAPYRAKPQALAPVNGNPSDKITMAALYPRYAAFLRAGDTVVLETGSSSLGMTPTILPDGVRVEAQVLWGSIGWATPAALGVALADPSRRTILITGEGSHQLTANDIGAMGRFGANVIVFVLNNGGYLVERALEENPNWTYNDLAPWNYAELPKTLGCADWFTARVTTLGELDEAMKSARASKSGAYIEIMGGKMDMPPALAFAHGQLKAMYGDTPVRAGDSVGR</sequence>
<keyword evidence="6 9" id="KW-0460">Magnesium</keyword>
<dbReference type="InterPro" id="IPR012110">
    <property type="entry name" value="PDC/IPDC-like"/>
</dbReference>
<dbReference type="Gene3D" id="3.40.50.970">
    <property type="match status" value="2"/>
</dbReference>
<feature type="binding site" evidence="9">
    <location>
        <position position="471"/>
    </location>
    <ligand>
        <name>Mg(2+)</name>
        <dbReference type="ChEBI" id="CHEBI:18420"/>
    </ligand>
</feature>
<dbReference type="Proteomes" id="UP000599312">
    <property type="component" value="Unassembled WGS sequence"/>
</dbReference>
<feature type="domain" description="Thiamine pyrophosphate enzyme central" evidence="11">
    <location>
        <begin position="211"/>
        <end position="334"/>
    </location>
</feature>
<evidence type="ECO:0000256" key="2">
    <source>
        <dbReference type="ARBA" id="ARBA00001964"/>
    </source>
</evidence>
<protein>
    <submittedName>
        <fullName evidence="14">Alpha-keto acid decarboxylase family protein</fullName>
    </submittedName>
</protein>
<evidence type="ECO:0000256" key="4">
    <source>
        <dbReference type="ARBA" id="ARBA00022723"/>
    </source>
</evidence>
<dbReference type="EMBL" id="JADQDO010000007">
    <property type="protein sequence ID" value="MBF9234579.1"/>
    <property type="molecule type" value="Genomic_DNA"/>
</dbReference>
<feature type="domain" description="Thiamine pyrophosphate enzyme TPP-binding" evidence="12">
    <location>
        <begin position="415"/>
        <end position="537"/>
    </location>
</feature>
<evidence type="ECO:0000256" key="7">
    <source>
        <dbReference type="ARBA" id="ARBA00023052"/>
    </source>
</evidence>
<dbReference type="GO" id="GO:0030976">
    <property type="term" value="F:thiamine pyrophosphate binding"/>
    <property type="evidence" value="ECO:0007669"/>
    <property type="project" value="InterPro"/>
</dbReference>
<accession>A0A931BRX0</accession>
<gene>
    <name evidence="14" type="ORF">I2H38_14465</name>
</gene>
<feature type="binding site" evidence="9">
    <location>
        <position position="473"/>
    </location>
    <ligand>
        <name>Mg(2+)</name>
        <dbReference type="ChEBI" id="CHEBI:18420"/>
    </ligand>
</feature>
<evidence type="ECO:0000256" key="6">
    <source>
        <dbReference type="ARBA" id="ARBA00022842"/>
    </source>
</evidence>
<evidence type="ECO:0000256" key="9">
    <source>
        <dbReference type="PIRSR" id="PIRSR036565-2"/>
    </source>
</evidence>
<evidence type="ECO:0000313" key="15">
    <source>
        <dbReference type="Proteomes" id="UP000599312"/>
    </source>
</evidence>
<dbReference type="GO" id="GO:0004737">
    <property type="term" value="F:pyruvate decarboxylase activity"/>
    <property type="evidence" value="ECO:0007669"/>
    <property type="project" value="TreeGrafter"/>
</dbReference>
<dbReference type="InterPro" id="IPR029061">
    <property type="entry name" value="THDP-binding"/>
</dbReference>
<evidence type="ECO:0000256" key="10">
    <source>
        <dbReference type="RuleBase" id="RU362132"/>
    </source>
</evidence>
<evidence type="ECO:0000256" key="8">
    <source>
        <dbReference type="ARBA" id="ARBA00023239"/>
    </source>
</evidence>
<dbReference type="SUPFAM" id="SSF52467">
    <property type="entry name" value="DHS-like NAD/FAD-binding domain"/>
    <property type="match status" value="1"/>
</dbReference>
<dbReference type="SUPFAM" id="SSF52518">
    <property type="entry name" value="Thiamin diphosphate-binding fold (THDP-binding)"/>
    <property type="match status" value="2"/>
</dbReference>
<evidence type="ECO:0000259" key="11">
    <source>
        <dbReference type="Pfam" id="PF00205"/>
    </source>
</evidence>
<keyword evidence="4 9" id="KW-0479">Metal-binding</keyword>
<dbReference type="FunFam" id="3.40.50.970:FF:000024">
    <property type="entry name" value="Pyruvate decarboxylase isozyme"/>
    <property type="match status" value="1"/>
</dbReference>
<organism evidence="14 15">
    <name type="scientific">Microvirga alba</name>
    <dbReference type="NCBI Taxonomy" id="2791025"/>
    <lineage>
        <taxon>Bacteria</taxon>
        <taxon>Pseudomonadati</taxon>
        <taxon>Pseudomonadota</taxon>
        <taxon>Alphaproteobacteria</taxon>
        <taxon>Hyphomicrobiales</taxon>
        <taxon>Methylobacteriaceae</taxon>
        <taxon>Microvirga</taxon>
    </lineage>
</organism>
<keyword evidence="8" id="KW-0456">Lyase</keyword>
<name>A0A931BRX0_9HYPH</name>
<dbReference type="Gene3D" id="3.40.50.1220">
    <property type="entry name" value="TPP-binding domain"/>
    <property type="match status" value="1"/>
</dbReference>
<dbReference type="CDD" id="cd07038">
    <property type="entry name" value="TPP_PYR_PDC_IPDC_like"/>
    <property type="match status" value="1"/>
</dbReference>
<evidence type="ECO:0000259" key="13">
    <source>
        <dbReference type="Pfam" id="PF02776"/>
    </source>
</evidence>
<evidence type="ECO:0000256" key="5">
    <source>
        <dbReference type="ARBA" id="ARBA00022793"/>
    </source>
</evidence>
<evidence type="ECO:0000256" key="1">
    <source>
        <dbReference type="ARBA" id="ARBA00001920"/>
    </source>
</evidence>
<dbReference type="PANTHER" id="PTHR43452">
    <property type="entry name" value="PYRUVATE DECARBOXYLASE"/>
    <property type="match status" value="1"/>
</dbReference>
<dbReference type="CDD" id="cd02005">
    <property type="entry name" value="TPP_PDC_IPDC"/>
    <property type="match status" value="1"/>
</dbReference>
<comment type="caution">
    <text evidence="14">The sequence shown here is derived from an EMBL/GenBank/DDBJ whole genome shotgun (WGS) entry which is preliminary data.</text>
</comment>
<comment type="similarity">
    <text evidence="3 10">Belongs to the TPP enzyme family.</text>
</comment>
<evidence type="ECO:0000259" key="12">
    <source>
        <dbReference type="Pfam" id="PF02775"/>
    </source>
</evidence>
<feature type="domain" description="Thiamine pyrophosphate enzyme N-terminal TPP-binding" evidence="13">
    <location>
        <begin position="17"/>
        <end position="122"/>
    </location>
</feature>
<dbReference type="Pfam" id="PF02775">
    <property type="entry name" value="TPP_enzyme_C"/>
    <property type="match status" value="1"/>
</dbReference>
<dbReference type="InterPro" id="IPR011766">
    <property type="entry name" value="TPP_enzyme_TPP-bd"/>
</dbReference>
<keyword evidence="7 10" id="KW-0786">Thiamine pyrophosphate</keyword>
<dbReference type="Pfam" id="PF00205">
    <property type="entry name" value="TPP_enzyme_M"/>
    <property type="match status" value="1"/>
</dbReference>
<keyword evidence="5" id="KW-0210">Decarboxylase</keyword>
<dbReference type="GO" id="GO:0000949">
    <property type="term" value="P:aromatic amino acid family catabolic process to alcohol via Ehrlich pathway"/>
    <property type="evidence" value="ECO:0007669"/>
    <property type="project" value="TreeGrafter"/>
</dbReference>
<comment type="cofactor">
    <cofactor evidence="2">
        <name>thiamine diphosphate</name>
        <dbReference type="ChEBI" id="CHEBI:58937"/>
    </cofactor>
</comment>
<reference evidence="14" key="1">
    <citation type="submission" date="2020-11" db="EMBL/GenBank/DDBJ databases">
        <authorList>
            <person name="Kim M.K."/>
        </authorList>
    </citation>
    <scope>NUCLEOTIDE SEQUENCE</scope>
    <source>
        <strain evidence="14">BT350</strain>
    </source>
</reference>
<dbReference type="GO" id="GO:0000287">
    <property type="term" value="F:magnesium ion binding"/>
    <property type="evidence" value="ECO:0007669"/>
    <property type="project" value="InterPro"/>
</dbReference>
<dbReference type="Pfam" id="PF02776">
    <property type="entry name" value="TPP_enzyme_N"/>
    <property type="match status" value="1"/>
</dbReference>
<dbReference type="InterPro" id="IPR012001">
    <property type="entry name" value="Thiamin_PyroP_enz_TPP-bd_dom"/>
</dbReference>
<evidence type="ECO:0000256" key="3">
    <source>
        <dbReference type="ARBA" id="ARBA00007812"/>
    </source>
</evidence>
<keyword evidence="15" id="KW-1185">Reference proteome</keyword>
<dbReference type="InterPro" id="IPR029035">
    <property type="entry name" value="DHS-like_NAD/FAD-binding_dom"/>
</dbReference>
<evidence type="ECO:0000313" key="14">
    <source>
        <dbReference type="EMBL" id="MBF9234579.1"/>
    </source>
</evidence>
<dbReference type="PANTHER" id="PTHR43452:SF30">
    <property type="entry name" value="PYRUVATE DECARBOXYLASE ISOZYME 1-RELATED"/>
    <property type="match status" value="1"/>
</dbReference>
<comment type="cofactor">
    <cofactor evidence="9">
        <name>Mg(2+)</name>
        <dbReference type="ChEBI" id="CHEBI:18420"/>
    </cofactor>
    <text evidence="9">Binds 1 Mg(2+) per subunit.</text>
</comment>
<dbReference type="InterPro" id="IPR047213">
    <property type="entry name" value="TPP_PYR_PDC_IPDC-like"/>
</dbReference>
<comment type="cofactor">
    <cofactor evidence="1">
        <name>a metal cation</name>
        <dbReference type="ChEBI" id="CHEBI:25213"/>
    </cofactor>
</comment>
<proteinExistence type="inferred from homology"/>